<evidence type="ECO:0000256" key="1">
    <source>
        <dbReference type="SAM" id="MobiDB-lite"/>
    </source>
</evidence>
<evidence type="ECO:0000313" key="2">
    <source>
        <dbReference type="EMBL" id="KAK5620473.1"/>
    </source>
</evidence>
<keyword evidence="3" id="KW-1185">Reference proteome</keyword>
<gene>
    <name evidence="2" type="ORF">CRENBAI_023336</name>
</gene>
<sequence length="270" mass="30829">MTQFKEKLRAIQDDDKESLLEECGEYGRLEQTKDHRTDSEVPIYDLTAETETEEEGNESEQEQDQRHAELSQGPTITPYIVRQKGDIPQRIAQTKAEIQETIKKEILLSAALERHTRALKRMTYTPSHREQDPTQSKGACLLHRTCVGVEGNSVKLDGTDPATHIVCVPRLSHKTIYQTREPDDTHEGDRHTLYFSKGTISTEYEPIACSGAYKHVRYEQLHGETERITSASVQGPTPVEDDIKESTRKTKRVVRQHDVGWPKHKCVWAP</sequence>
<dbReference type="AlphaFoldDB" id="A0AAV9SH64"/>
<proteinExistence type="predicted"/>
<name>A0AAV9SH64_9TELE</name>
<dbReference type="Proteomes" id="UP001311232">
    <property type="component" value="Unassembled WGS sequence"/>
</dbReference>
<feature type="compositionally biased region" description="Acidic residues" evidence="1">
    <location>
        <begin position="48"/>
        <end position="62"/>
    </location>
</feature>
<accession>A0AAV9SH64</accession>
<comment type="caution">
    <text evidence="2">The sequence shown here is derived from an EMBL/GenBank/DDBJ whole genome shotgun (WGS) entry which is preliminary data.</text>
</comment>
<dbReference type="EMBL" id="JAHHUM010000358">
    <property type="protein sequence ID" value="KAK5620473.1"/>
    <property type="molecule type" value="Genomic_DNA"/>
</dbReference>
<feature type="region of interest" description="Disordered" evidence="1">
    <location>
        <begin position="30"/>
        <end position="76"/>
    </location>
</feature>
<protein>
    <submittedName>
        <fullName evidence="2">Uncharacterized protein</fullName>
    </submittedName>
</protein>
<evidence type="ECO:0000313" key="3">
    <source>
        <dbReference type="Proteomes" id="UP001311232"/>
    </source>
</evidence>
<reference evidence="2 3" key="1">
    <citation type="submission" date="2021-06" db="EMBL/GenBank/DDBJ databases">
        <authorList>
            <person name="Palmer J.M."/>
        </authorList>
    </citation>
    <scope>NUCLEOTIDE SEQUENCE [LARGE SCALE GENOMIC DNA]</scope>
    <source>
        <strain evidence="2 3">MEX-2019</strain>
        <tissue evidence="2">Muscle</tissue>
    </source>
</reference>
<feature type="compositionally biased region" description="Basic and acidic residues" evidence="1">
    <location>
        <begin position="30"/>
        <end position="39"/>
    </location>
</feature>
<organism evidence="2 3">
    <name type="scientific">Crenichthys baileyi</name>
    <name type="common">White River springfish</name>
    <dbReference type="NCBI Taxonomy" id="28760"/>
    <lineage>
        <taxon>Eukaryota</taxon>
        <taxon>Metazoa</taxon>
        <taxon>Chordata</taxon>
        <taxon>Craniata</taxon>
        <taxon>Vertebrata</taxon>
        <taxon>Euteleostomi</taxon>
        <taxon>Actinopterygii</taxon>
        <taxon>Neopterygii</taxon>
        <taxon>Teleostei</taxon>
        <taxon>Neoteleostei</taxon>
        <taxon>Acanthomorphata</taxon>
        <taxon>Ovalentaria</taxon>
        <taxon>Atherinomorphae</taxon>
        <taxon>Cyprinodontiformes</taxon>
        <taxon>Goodeidae</taxon>
        <taxon>Crenichthys</taxon>
    </lineage>
</organism>